<accession>A0A8B6DKZ0</accession>
<organism evidence="1 2">
    <name type="scientific">Mytilus galloprovincialis</name>
    <name type="common">Mediterranean mussel</name>
    <dbReference type="NCBI Taxonomy" id="29158"/>
    <lineage>
        <taxon>Eukaryota</taxon>
        <taxon>Metazoa</taxon>
        <taxon>Spiralia</taxon>
        <taxon>Lophotrochozoa</taxon>
        <taxon>Mollusca</taxon>
        <taxon>Bivalvia</taxon>
        <taxon>Autobranchia</taxon>
        <taxon>Pteriomorphia</taxon>
        <taxon>Mytilida</taxon>
        <taxon>Mytiloidea</taxon>
        <taxon>Mytilidae</taxon>
        <taxon>Mytilinae</taxon>
        <taxon>Mytilus</taxon>
    </lineage>
</organism>
<evidence type="ECO:0008006" key="3">
    <source>
        <dbReference type="Google" id="ProtNLM"/>
    </source>
</evidence>
<dbReference type="Proteomes" id="UP000596742">
    <property type="component" value="Unassembled WGS sequence"/>
</dbReference>
<evidence type="ECO:0000313" key="2">
    <source>
        <dbReference type="Proteomes" id="UP000596742"/>
    </source>
</evidence>
<evidence type="ECO:0000313" key="1">
    <source>
        <dbReference type="EMBL" id="VDI20774.1"/>
    </source>
</evidence>
<sequence>MPKQTDSESFNISCPEIGCILYFESYSDMNNHCLLGNHEHQDHKGSTFNDIKLRWKESCFNLTEDTIKFRCETGLKQGANEQIMGWALKKERKVVRFSDNVKSYLSNIFEEGERSGIKANPLTVVRNMRVARDENGNKRFTPKEYLELGQIASFFSRLAVMQRCKTPIADIDQDLDAVILALNKADAVEQLL</sequence>
<dbReference type="PANTHER" id="PTHR33845">
    <property type="entry name" value="C2H2-TYPE DOMAIN-CONTAINING PROTEIN"/>
    <property type="match status" value="1"/>
</dbReference>
<name>A0A8B6DKZ0_MYTGA</name>
<gene>
    <name evidence="1" type="ORF">MGAL_10B047098</name>
</gene>
<protein>
    <recommendedName>
        <fullName evidence="3">C2H2-type domain-containing protein</fullName>
    </recommendedName>
</protein>
<keyword evidence="2" id="KW-1185">Reference proteome</keyword>
<comment type="caution">
    <text evidence="1">The sequence shown here is derived from an EMBL/GenBank/DDBJ whole genome shotgun (WGS) entry which is preliminary data.</text>
</comment>
<dbReference type="AlphaFoldDB" id="A0A8B6DKZ0"/>
<dbReference type="EMBL" id="UYJE01003608">
    <property type="protein sequence ID" value="VDI20774.1"/>
    <property type="molecule type" value="Genomic_DNA"/>
</dbReference>
<dbReference type="OrthoDB" id="6161681at2759"/>
<dbReference type="PANTHER" id="PTHR33845:SF1">
    <property type="entry name" value="C2H2-TYPE DOMAIN-CONTAINING PROTEIN"/>
    <property type="match status" value="1"/>
</dbReference>
<proteinExistence type="predicted"/>
<reference evidence="1" key="1">
    <citation type="submission" date="2018-11" db="EMBL/GenBank/DDBJ databases">
        <authorList>
            <person name="Alioto T."/>
            <person name="Alioto T."/>
        </authorList>
    </citation>
    <scope>NUCLEOTIDE SEQUENCE</scope>
</reference>